<sequence>MKGEFTVTEYNLQSALHDANNERALIYLDIFREIRERHGEKEAIDIIRAALETRGRAFGKTLKKYAPRDFRGLCDAFAYVPDGGKMFEPQEVQCDADGLELKMRKCPLKEAWQSAGVTDRDLGLLLHCASAMDVGTMDEAGFQLDIRTWEPGEEGCCSLRITEQAD</sequence>
<proteinExistence type="predicted"/>
<dbReference type="EMBL" id="UINC01039723">
    <property type="protein sequence ID" value="SVB38622.1"/>
    <property type="molecule type" value="Genomic_DNA"/>
</dbReference>
<dbReference type="InterPro" id="IPR026002">
    <property type="entry name" value="ATC_hydrolase-like"/>
</dbReference>
<protein>
    <recommendedName>
        <fullName evidence="2">L-2-amino-thiazoline-4-carboxylic acid hydrolase</fullName>
    </recommendedName>
</protein>
<evidence type="ECO:0008006" key="2">
    <source>
        <dbReference type="Google" id="ProtNLM"/>
    </source>
</evidence>
<organism evidence="1">
    <name type="scientific">marine metagenome</name>
    <dbReference type="NCBI Taxonomy" id="408172"/>
    <lineage>
        <taxon>unclassified sequences</taxon>
        <taxon>metagenomes</taxon>
        <taxon>ecological metagenomes</taxon>
    </lineage>
</organism>
<evidence type="ECO:0000313" key="1">
    <source>
        <dbReference type="EMBL" id="SVB38622.1"/>
    </source>
</evidence>
<accession>A0A382DKS3</accession>
<dbReference type="AlphaFoldDB" id="A0A382DKS3"/>
<reference evidence="1" key="1">
    <citation type="submission" date="2018-05" db="EMBL/GenBank/DDBJ databases">
        <authorList>
            <person name="Lanie J.A."/>
            <person name="Ng W.-L."/>
            <person name="Kazmierczak K.M."/>
            <person name="Andrzejewski T.M."/>
            <person name="Davidsen T.M."/>
            <person name="Wayne K.J."/>
            <person name="Tettelin H."/>
            <person name="Glass J.I."/>
            <person name="Rusch D."/>
            <person name="Podicherti R."/>
            <person name="Tsui H.-C.T."/>
            <person name="Winkler M.E."/>
        </authorList>
    </citation>
    <scope>NUCLEOTIDE SEQUENCE</scope>
</reference>
<name>A0A382DKS3_9ZZZZ</name>
<gene>
    <name evidence="1" type="ORF">METZ01_LOCUS191476</name>
</gene>
<dbReference type="Pfam" id="PF14196">
    <property type="entry name" value="ATC_hydrolase"/>
    <property type="match status" value="1"/>
</dbReference>